<dbReference type="SUPFAM" id="SSF101936">
    <property type="entry name" value="DNA-binding pseudobarrel domain"/>
    <property type="match status" value="2"/>
</dbReference>
<evidence type="ECO:0000256" key="3">
    <source>
        <dbReference type="ARBA" id="ARBA00023125"/>
    </source>
</evidence>
<dbReference type="CDD" id="cd10017">
    <property type="entry name" value="B3_DNA"/>
    <property type="match status" value="2"/>
</dbReference>
<keyword evidence="4" id="KW-0804">Transcription</keyword>
<evidence type="ECO:0000313" key="8">
    <source>
        <dbReference type="EMBL" id="KAF7818573.1"/>
    </source>
</evidence>
<comment type="subcellular location">
    <subcellularLocation>
        <location evidence="1">Nucleus</location>
    </subcellularLocation>
</comment>
<evidence type="ECO:0000256" key="5">
    <source>
        <dbReference type="ARBA" id="ARBA00023242"/>
    </source>
</evidence>
<dbReference type="Pfam" id="PF02362">
    <property type="entry name" value="B3"/>
    <property type="match status" value="2"/>
</dbReference>
<dbReference type="SMART" id="SM01019">
    <property type="entry name" value="B3"/>
    <property type="match status" value="2"/>
</dbReference>
<evidence type="ECO:0000256" key="2">
    <source>
        <dbReference type="ARBA" id="ARBA00023015"/>
    </source>
</evidence>
<feature type="domain" description="TF-B3" evidence="7">
    <location>
        <begin position="206"/>
        <end position="307"/>
    </location>
</feature>
<dbReference type="AlphaFoldDB" id="A0A834TAG5"/>
<keyword evidence="5" id="KW-0539">Nucleus</keyword>
<feature type="region of interest" description="Disordered" evidence="6">
    <location>
        <begin position="127"/>
        <end position="151"/>
    </location>
</feature>
<keyword evidence="2" id="KW-0805">Transcription regulation</keyword>
<dbReference type="PANTHER" id="PTHR31920:SF135">
    <property type="entry name" value="B3 DOMAIN-CONTAINING PROTEIN OS03G0621600-RELATED"/>
    <property type="match status" value="1"/>
</dbReference>
<dbReference type="EMBL" id="JAAIUW010000008">
    <property type="protein sequence ID" value="KAF7818573.1"/>
    <property type="molecule type" value="Genomic_DNA"/>
</dbReference>
<dbReference type="InterPro" id="IPR015300">
    <property type="entry name" value="DNA-bd_pseudobarrel_sf"/>
</dbReference>
<evidence type="ECO:0000256" key="4">
    <source>
        <dbReference type="ARBA" id="ARBA00023163"/>
    </source>
</evidence>
<evidence type="ECO:0000259" key="7">
    <source>
        <dbReference type="PROSITE" id="PS50863"/>
    </source>
</evidence>
<dbReference type="GO" id="GO:0005634">
    <property type="term" value="C:nucleus"/>
    <property type="evidence" value="ECO:0007669"/>
    <property type="project" value="UniProtKB-SubCell"/>
</dbReference>
<gene>
    <name evidence="8" type="ORF">G2W53_024028</name>
</gene>
<evidence type="ECO:0000256" key="1">
    <source>
        <dbReference type="ARBA" id="ARBA00004123"/>
    </source>
</evidence>
<dbReference type="PANTHER" id="PTHR31920">
    <property type="entry name" value="B3 DOMAIN-CONTAINING"/>
    <property type="match status" value="1"/>
</dbReference>
<reference evidence="8" key="1">
    <citation type="submission" date="2020-09" db="EMBL/GenBank/DDBJ databases">
        <title>Genome-Enabled Discovery of Anthraquinone Biosynthesis in Senna tora.</title>
        <authorList>
            <person name="Kang S.-H."/>
            <person name="Pandey R.P."/>
            <person name="Lee C.-M."/>
            <person name="Sim J.-S."/>
            <person name="Jeong J.-T."/>
            <person name="Choi B.-S."/>
            <person name="Jung M."/>
            <person name="Ginzburg D."/>
            <person name="Zhao K."/>
            <person name="Won S.Y."/>
            <person name="Oh T.-J."/>
            <person name="Yu Y."/>
            <person name="Kim N.-H."/>
            <person name="Lee O.R."/>
            <person name="Lee T.-H."/>
            <person name="Bashyal P."/>
            <person name="Kim T.-S."/>
            <person name="Lee W.-H."/>
            <person name="Kawkins C."/>
            <person name="Kim C.-K."/>
            <person name="Kim J.S."/>
            <person name="Ahn B.O."/>
            <person name="Rhee S.Y."/>
            <person name="Sohng J.K."/>
        </authorList>
    </citation>
    <scope>NUCLEOTIDE SEQUENCE</scope>
    <source>
        <tissue evidence="8">Leaf</tissue>
    </source>
</reference>
<dbReference type="Proteomes" id="UP000634136">
    <property type="component" value="Unassembled WGS sequence"/>
</dbReference>
<comment type="caution">
    <text evidence="8">The sequence shown here is derived from an EMBL/GenBank/DDBJ whole genome shotgun (WGS) entry which is preliminary data.</text>
</comment>
<name>A0A834TAG5_9FABA</name>
<feature type="domain" description="TF-B3" evidence="7">
    <location>
        <begin position="13"/>
        <end position="107"/>
    </location>
</feature>
<dbReference type="OrthoDB" id="1432782at2759"/>
<dbReference type="PROSITE" id="PS50863">
    <property type="entry name" value="B3"/>
    <property type="match status" value="2"/>
</dbReference>
<evidence type="ECO:0000256" key="6">
    <source>
        <dbReference type="SAM" id="MobiDB-lite"/>
    </source>
</evidence>
<proteinExistence type="predicted"/>
<protein>
    <submittedName>
        <fullName evidence="8">Putative B3 domain-containing protein</fullName>
    </submittedName>
</protein>
<sequence>MDGCLGFSGKQEKPSFCKVLVNEFSTQLRIPPEFIKKFGQHVPNRVALKVSLDKSWEVEVERVEKYNVFLKKGWEIFAEDNNLEYGDFLVFKYSKISIFKVTIFGTTCCVKEIPVVRERSIRTFAGQKNQGQGQVQDQRKRKRIQEEDEQNLEAKGHLSNAILKGTARKVDEGVGDLNQSLKRRTNASVSTSAEDRAIDFSSEHPFFQVQLSAAYASGSYLAIPSDFFKRHLNKGNQQVTVQISENIWTMNVHTYHCSGTKKHAKIYGGWREFVTDNDLKMGDICIFEMIKSFKQVQEALTALLPKKTAVFHPNLIHLTQGEPSAGVVVVAIDRESRSSNYCSSYSASTTIHSIILRHRKKIEREGETRMWRAELRIHSVIAICCHNPTMAMPNSCGRECYADVENHTAGDVLFSRAKDGVGPTKFGDNYLCRDCGPLVL</sequence>
<feature type="compositionally biased region" description="Low complexity" evidence="6">
    <location>
        <begin position="127"/>
        <end position="136"/>
    </location>
</feature>
<keyword evidence="9" id="KW-1185">Reference proteome</keyword>
<dbReference type="InterPro" id="IPR050655">
    <property type="entry name" value="Plant_B3_domain"/>
</dbReference>
<dbReference type="Gene3D" id="2.40.330.10">
    <property type="entry name" value="DNA-binding pseudobarrel domain"/>
    <property type="match status" value="2"/>
</dbReference>
<evidence type="ECO:0000313" key="9">
    <source>
        <dbReference type="Proteomes" id="UP000634136"/>
    </source>
</evidence>
<accession>A0A834TAG5</accession>
<dbReference type="InterPro" id="IPR003340">
    <property type="entry name" value="B3_DNA-bd"/>
</dbReference>
<keyword evidence="3" id="KW-0238">DNA-binding</keyword>
<dbReference type="GO" id="GO:0003677">
    <property type="term" value="F:DNA binding"/>
    <property type="evidence" value="ECO:0007669"/>
    <property type="project" value="UniProtKB-KW"/>
</dbReference>
<organism evidence="8 9">
    <name type="scientific">Senna tora</name>
    <dbReference type="NCBI Taxonomy" id="362788"/>
    <lineage>
        <taxon>Eukaryota</taxon>
        <taxon>Viridiplantae</taxon>
        <taxon>Streptophyta</taxon>
        <taxon>Embryophyta</taxon>
        <taxon>Tracheophyta</taxon>
        <taxon>Spermatophyta</taxon>
        <taxon>Magnoliopsida</taxon>
        <taxon>eudicotyledons</taxon>
        <taxon>Gunneridae</taxon>
        <taxon>Pentapetalae</taxon>
        <taxon>rosids</taxon>
        <taxon>fabids</taxon>
        <taxon>Fabales</taxon>
        <taxon>Fabaceae</taxon>
        <taxon>Caesalpinioideae</taxon>
        <taxon>Cassia clade</taxon>
        <taxon>Senna</taxon>
    </lineage>
</organism>